<feature type="domain" description="PpiC" evidence="4">
    <location>
        <begin position="454"/>
        <end position="569"/>
    </location>
</feature>
<dbReference type="EMBL" id="DXGE01000019">
    <property type="protein sequence ID" value="HIW85715.1"/>
    <property type="molecule type" value="Genomic_DNA"/>
</dbReference>
<evidence type="ECO:0000256" key="2">
    <source>
        <dbReference type="SAM" id="MobiDB-lite"/>
    </source>
</evidence>
<feature type="region of interest" description="Disordered" evidence="2">
    <location>
        <begin position="1"/>
        <end position="66"/>
    </location>
</feature>
<proteinExistence type="predicted"/>
<dbReference type="SUPFAM" id="SSF54534">
    <property type="entry name" value="FKBP-like"/>
    <property type="match status" value="1"/>
</dbReference>
<keyword evidence="1" id="KW-0697">Rotamase</keyword>
<gene>
    <name evidence="5" type="ORF">IAA48_04390</name>
</gene>
<organism evidence="5 6">
    <name type="scientific">Candidatus Eubacterium faecipullorum</name>
    <dbReference type="NCBI Taxonomy" id="2838571"/>
    <lineage>
        <taxon>Bacteria</taxon>
        <taxon>Bacillati</taxon>
        <taxon>Bacillota</taxon>
        <taxon>Clostridia</taxon>
        <taxon>Eubacteriales</taxon>
        <taxon>Eubacteriaceae</taxon>
        <taxon>Eubacterium</taxon>
    </lineage>
</organism>
<evidence type="ECO:0000259" key="4">
    <source>
        <dbReference type="PROSITE" id="PS50198"/>
    </source>
</evidence>
<evidence type="ECO:0000256" key="1">
    <source>
        <dbReference type="PROSITE-ProRule" id="PRU00278"/>
    </source>
</evidence>
<dbReference type="InterPro" id="IPR046357">
    <property type="entry name" value="PPIase_dom_sf"/>
</dbReference>
<accession>A0A9D1RDZ3</accession>
<dbReference type="PANTHER" id="PTHR47245:SF2">
    <property type="entry name" value="PEPTIDYL-PROLYL CIS-TRANS ISOMERASE HP_0175-RELATED"/>
    <property type="match status" value="1"/>
</dbReference>
<dbReference type="GO" id="GO:0003755">
    <property type="term" value="F:peptidyl-prolyl cis-trans isomerase activity"/>
    <property type="evidence" value="ECO:0007669"/>
    <property type="project" value="UniProtKB-KW"/>
</dbReference>
<dbReference type="InterPro" id="IPR000297">
    <property type="entry name" value="PPIase_PpiC"/>
</dbReference>
<comment type="caution">
    <text evidence="5">The sequence shown here is derived from an EMBL/GenBank/DDBJ whole genome shotgun (WGS) entry which is preliminary data.</text>
</comment>
<keyword evidence="3" id="KW-1133">Transmembrane helix</keyword>
<keyword evidence="1 5" id="KW-0413">Isomerase</keyword>
<feature type="compositionally biased region" description="Basic and acidic residues" evidence="2">
    <location>
        <begin position="18"/>
        <end position="66"/>
    </location>
</feature>
<dbReference type="PANTHER" id="PTHR47245">
    <property type="entry name" value="PEPTIDYLPROLYL ISOMERASE"/>
    <property type="match status" value="1"/>
</dbReference>
<dbReference type="InterPro" id="IPR050245">
    <property type="entry name" value="PrsA_foldase"/>
</dbReference>
<keyword evidence="3" id="KW-0472">Membrane</keyword>
<dbReference type="Gene3D" id="3.10.50.40">
    <property type="match status" value="1"/>
</dbReference>
<reference evidence="5" key="2">
    <citation type="submission" date="2021-04" db="EMBL/GenBank/DDBJ databases">
        <authorList>
            <person name="Gilroy R."/>
        </authorList>
    </citation>
    <scope>NUCLEOTIDE SEQUENCE</scope>
    <source>
        <strain evidence="5">421</strain>
    </source>
</reference>
<protein>
    <submittedName>
        <fullName evidence="5">Peptidyl-prolyl cis-trans isomerase</fullName>
    </submittedName>
</protein>
<dbReference type="Pfam" id="PF00639">
    <property type="entry name" value="Rotamase"/>
    <property type="match status" value="1"/>
</dbReference>
<name>A0A9D1RDZ3_9FIRM</name>
<reference evidence="5" key="1">
    <citation type="journal article" date="2021" name="PeerJ">
        <title>Extensive microbial diversity within the chicken gut microbiome revealed by metagenomics and culture.</title>
        <authorList>
            <person name="Gilroy R."/>
            <person name="Ravi A."/>
            <person name="Getino M."/>
            <person name="Pursley I."/>
            <person name="Horton D.L."/>
            <person name="Alikhan N.F."/>
            <person name="Baker D."/>
            <person name="Gharbi K."/>
            <person name="Hall N."/>
            <person name="Watson M."/>
            <person name="Adriaenssens E.M."/>
            <person name="Foster-Nyarko E."/>
            <person name="Jarju S."/>
            <person name="Secka A."/>
            <person name="Antonio M."/>
            <person name="Oren A."/>
            <person name="Chaudhuri R.R."/>
            <person name="La Ragione R."/>
            <person name="Hildebrand F."/>
            <person name="Pallen M.J."/>
        </authorList>
    </citation>
    <scope>NUCLEOTIDE SEQUENCE</scope>
    <source>
        <strain evidence="5">421</strain>
    </source>
</reference>
<evidence type="ECO:0000313" key="6">
    <source>
        <dbReference type="Proteomes" id="UP000824205"/>
    </source>
</evidence>
<dbReference type="Proteomes" id="UP000824205">
    <property type="component" value="Unassembled WGS sequence"/>
</dbReference>
<evidence type="ECO:0000256" key="3">
    <source>
        <dbReference type="SAM" id="Phobius"/>
    </source>
</evidence>
<keyword evidence="3" id="KW-0812">Transmembrane</keyword>
<evidence type="ECO:0000313" key="5">
    <source>
        <dbReference type="EMBL" id="HIW85715.1"/>
    </source>
</evidence>
<dbReference type="PROSITE" id="PS50198">
    <property type="entry name" value="PPIC_PPIASE_2"/>
    <property type="match status" value="1"/>
</dbReference>
<dbReference type="AlphaFoldDB" id="A0A9D1RDZ3"/>
<sequence length="620" mass="68509">MAKKDLNEDILSGGSISDSEKKDKSAKKAERQEKKAKKAAEKRAALEKEIKEMREKRDSETDEKAKAALNKKIDSAKNKLDSLNGKKSGVASNTARAIKSVVAVVVVIALLVAYVATGTVRKGFIHSTLQWTTNLTAATIVDDNGEKIRIPVSTYNYYFANTYNNLMSTQSSYEQYGLDLAEYNLDVDFDIPLSQQTTTNDDGEVMTWLEYLNEQVLEGIKSTYMYYNEAVEANGGEEPEITEDQQTELEDTLSQYESTASSYGYTLSGYLVQAMGKGVTESVFRREATISYIAQNYQSEISETVSEEEYTDADIEAYRDENIEDYEAVSIRIFEASTEDDAIAFSEALNSDGSNFTDLCVEYSEDSVYNNSYYAQAEASTKFYATRTVLQNAGYAIATAADHTHEDGEEHSEDEELEYPGLDWLFSTDRRAGDVYQYSTTVVYVLEPVSVPDAQSVDVRHILIAPETDDDSTDATSATEEQWAAAYETAQGIVDEFNAGDATETSFAALAEENTTDTGSASNGGLYEDVVPGQMVDAFEAWALDPSRSAGDVGIVQTQYGYHIMYFVGTSGTPIWKVNAESAIASEDATTLAEELDSAYSISFNWFGRFYIEKDTDIDA</sequence>
<feature type="transmembrane region" description="Helical" evidence="3">
    <location>
        <begin position="97"/>
        <end position="116"/>
    </location>
</feature>